<dbReference type="EMBL" id="CAMXCT030006723">
    <property type="protein sequence ID" value="CAL4806284.1"/>
    <property type="molecule type" value="Genomic_DNA"/>
</dbReference>
<keyword evidence="9" id="KW-1185">Reference proteome</keyword>
<dbReference type="Proteomes" id="UP001152797">
    <property type="component" value="Unassembled WGS sequence"/>
</dbReference>
<evidence type="ECO:0000256" key="3">
    <source>
        <dbReference type="ARBA" id="ARBA00022692"/>
    </source>
</evidence>
<comment type="subcellular location">
    <subcellularLocation>
        <location evidence="1">Membrane</location>
        <topology evidence="1">Multi-pass membrane protein</topology>
    </subcellularLocation>
</comment>
<dbReference type="Pfam" id="PF01036">
    <property type="entry name" value="Bac_rhodopsin"/>
    <property type="match status" value="1"/>
</dbReference>
<accession>A0A9P1GQ35</accession>
<evidence type="ECO:0000256" key="4">
    <source>
        <dbReference type="ARBA" id="ARBA00022989"/>
    </source>
</evidence>
<feature type="transmembrane region" description="Helical" evidence="6">
    <location>
        <begin position="475"/>
        <end position="493"/>
    </location>
</feature>
<evidence type="ECO:0000256" key="6">
    <source>
        <dbReference type="SAM" id="Phobius"/>
    </source>
</evidence>
<feature type="non-terminal residue" evidence="7">
    <location>
        <position position="694"/>
    </location>
</feature>
<keyword evidence="5 6" id="KW-0472">Membrane</keyword>
<feature type="transmembrane region" description="Helical" evidence="6">
    <location>
        <begin position="442"/>
        <end position="463"/>
    </location>
</feature>
<evidence type="ECO:0000256" key="1">
    <source>
        <dbReference type="ARBA" id="ARBA00004141"/>
    </source>
</evidence>
<dbReference type="AlphaFoldDB" id="A0A9P1GQ35"/>
<protein>
    <submittedName>
        <fullName evidence="8">Sensory rhodopsin-2 (Sensory rhodopsin II) (SR-II)</fullName>
    </submittedName>
</protein>
<comment type="caution">
    <text evidence="7">The sequence shown here is derived from an EMBL/GenBank/DDBJ whole genome shotgun (WGS) entry which is preliminary data.</text>
</comment>
<dbReference type="Gene3D" id="1.20.1070.10">
    <property type="entry name" value="Rhodopsin 7-helix transmembrane proteins"/>
    <property type="match status" value="1"/>
</dbReference>
<evidence type="ECO:0000313" key="7">
    <source>
        <dbReference type="EMBL" id="CAI4018972.1"/>
    </source>
</evidence>
<name>A0A9P1GQ35_9DINO</name>
<feature type="transmembrane region" description="Helical" evidence="6">
    <location>
        <begin position="375"/>
        <end position="393"/>
    </location>
</feature>
<evidence type="ECO:0000256" key="2">
    <source>
        <dbReference type="ARBA" id="ARBA00008130"/>
    </source>
</evidence>
<organism evidence="7">
    <name type="scientific">Cladocopium goreaui</name>
    <dbReference type="NCBI Taxonomy" id="2562237"/>
    <lineage>
        <taxon>Eukaryota</taxon>
        <taxon>Sar</taxon>
        <taxon>Alveolata</taxon>
        <taxon>Dinophyceae</taxon>
        <taxon>Suessiales</taxon>
        <taxon>Symbiodiniaceae</taxon>
        <taxon>Cladocopium</taxon>
    </lineage>
</organism>
<evidence type="ECO:0000313" key="8">
    <source>
        <dbReference type="EMBL" id="CAL4806284.1"/>
    </source>
</evidence>
<feature type="non-terminal residue" evidence="7">
    <location>
        <position position="1"/>
    </location>
</feature>
<reference evidence="8 9" key="2">
    <citation type="submission" date="2024-05" db="EMBL/GenBank/DDBJ databases">
        <authorList>
            <person name="Chen Y."/>
            <person name="Shah S."/>
            <person name="Dougan E. K."/>
            <person name="Thang M."/>
            <person name="Chan C."/>
        </authorList>
    </citation>
    <scope>NUCLEOTIDE SEQUENCE [LARGE SCALE GENOMIC DNA]</scope>
</reference>
<evidence type="ECO:0000256" key="5">
    <source>
        <dbReference type="ARBA" id="ARBA00023136"/>
    </source>
</evidence>
<dbReference type="InterPro" id="IPR001425">
    <property type="entry name" value="Arc/bac/fun_rhodopsins"/>
</dbReference>
<feature type="transmembrane region" description="Helical" evidence="6">
    <location>
        <begin position="349"/>
        <end position="368"/>
    </location>
</feature>
<dbReference type="EMBL" id="CAMXCT020006723">
    <property type="protein sequence ID" value="CAL1172347.1"/>
    <property type="molecule type" value="Genomic_DNA"/>
</dbReference>
<reference evidence="7" key="1">
    <citation type="submission" date="2022-10" db="EMBL/GenBank/DDBJ databases">
        <authorList>
            <person name="Chen Y."/>
            <person name="Dougan E. K."/>
            <person name="Chan C."/>
            <person name="Rhodes N."/>
            <person name="Thang M."/>
        </authorList>
    </citation>
    <scope>NUCLEOTIDE SEQUENCE</scope>
</reference>
<sequence length="694" mass="75996">ADEIHTSTGGSTKPSDTGSAIVANLADLTKLGASETRLNWLWILQEASQYWGPTMVTDDTMSHLGAFAAEKTPGQVGSVPFDARVVGVWEGNTSKALGGYRQRIEFHNDCIHANVTVMGQTMEARFRMNCSVEPCQLDIEVLPKGTSPPPAIPYIFKFQNGSLHLCGPADNRMHRATNFDGPGLCIMDKIEKMPAPTSFEPDPEFSRNTTESVKDQLITSPLFNEKVFRAVCLDVKEHITPTKQSKSVVHWIEERFQRCKSVIFVLSNPQGCMQSPPGEAPCFKLSANTRSPAGSFSADTPPSFLLALMFGVLACAERLFSRADWTIAHVQPNADGLTAPGRPVYTMQYFEWGINVPILFILSGYCSLGRPLHEVSRPLIVTNIYVIFSWAAAASTSGLLKWMLVFVAFALFGWASADMLAWVDKFERSAPQDLPSRNIRPWLSNGLIIELLLYGVVYMSSMLGLIDAHTERKGFFVLTFGSKIAYCAAFVFIRADEYHKTLTDVLRKVSVSNVGMISILRGSFDIILPCVLDAAGRCKLPPQMSGDMEKLEKMLGCRVAGANLKDLLAGEEDKSDFSAYVRNVVRQADCPQGSEVSLSTQGIWTCSAGSMPPIAQVLHSKMMSKTSQSRLSATLHLSVVPRSAVSHGKERHLVAAIQFAATIDESKEADTGAAGFETFKVPTCTAVPYLSQFN</sequence>
<keyword evidence="3 6" id="KW-0812">Transmembrane</keyword>
<keyword evidence="4 6" id="KW-1133">Transmembrane helix</keyword>
<evidence type="ECO:0000313" key="9">
    <source>
        <dbReference type="Proteomes" id="UP001152797"/>
    </source>
</evidence>
<dbReference type="GO" id="GO:0016020">
    <property type="term" value="C:membrane"/>
    <property type="evidence" value="ECO:0007669"/>
    <property type="project" value="UniProtKB-SubCell"/>
</dbReference>
<gene>
    <name evidence="7" type="ORF">C1SCF055_LOCUS43501</name>
</gene>
<dbReference type="SUPFAM" id="SSF81321">
    <property type="entry name" value="Family A G protein-coupled receptor-like"/>
    <property type="match status" value="1"/>
</dbReference>
<proteinExistence type="inferred from homology"/>
<dbReference type="EMBL" id="CAMXCT010006723">
    <property type="protein sequence ID" value="CAI4018972.1"/>
    <property type="molecule type" value="Genomic_DNA"/>
</dbReference>
<comment type="similarity">
    <text evidence="2">Belongs to the archaeal/bacterial/fungal opsin family.</text>
</comment>
<feature type="transmembrane region" description="Helical" evidence="6">
    <location>
        <begin position="399"/>
        <end position="421"/>
    </location>
</feature>
<dbReference type="OrthoDB" id="422579at2759"/>